<reference evidence="2" key="1">
    <citation type="submission" date="2018-11" db="EMBL/GenBank/DDBJ databases">
        <authorList>
            <consortium name="Pathogen Informatics"/>
        </authorList>
    </citation>
    <scope>NUCLEOTIDE SEQUENCE</scope>
</reference>
<comment type="caution">
    <text evidence="2">The sequence shown here is derived from an EMBL/GenBank/DDBJ whole genome shotgun (WGS) entry which is preliminary data.</text>
</comment>
<organism evidence="2 3">
    <name type="scientific">Protopolystoma xenopodis</name>
    <dbReference type="NCBI Taxonomy" id="117903"/>
    <lineage>
        <taxon>Eukaryota</taxon>
        <taxon>Metazoa</taxon>
        <taxon>Spiralia</taxon>
        <taxon>Lophotrochozoa</taxon>
        <taxon>Platyhelminthes</taxon>
        <taxon>Monogenea</taxon>
        <taxon>Polyopisthocotylea</taxon>
        <taxon>Polystomatidea</taxon>
        <taxon>Polystomatidae</taxon>
        <taxon>Protopolystoma</taxon>
    </lineage>
</organism>
<accession>A0A448XGU9</accession>
<sequence length="381" mass="41651">MVDFICSCSVVLRVARPTGDAGETSWGVPLPRSDWKLSCIQWTLDWVRSSRSYQYHQVAKTRSINFYTTEGDCNHTKGHRFGSVRVVPRHPGTDGWRSESSRSKRSFPPIFPLNASLGPYAHRRLGYFRCRRRFFSRSLLLSHPCTLSPRPQRRPRASASNLGNRKFRRTPILSSALSACTGAPNPVDLFSDTTNSTFSASSDQRHSISKASFSLCPSSFSETAPFALPSAQADRKLSSRSPTSPDSPSHLSSSAATIFSAPALDSSGPNDFTEAGLKLDPNCFAIPTKILGPGAPGVATTASTLGASDGQPSTSLVSRSAIPSRRMLTSLMGTRSRTRIWPRSRIWPWARLRRLQVSRPILTDSGITPSSLITSSPHSPE</sequence>
<evidence type="ECO:0000313" key="3">
    <source>
        <dbReference type="Proteomes" id="UP000784294"/>
    </source>
</evidence>
<protein>
    <submittedName>
        <fullName evidence="2">Uncharacterized protein</fullName>
    </submittedName>
</protein>
<feature type="region of interest" description="Disordered" evidence="1">
    <location>
        <begin position="146"/>
        <end position="165"/>
    </location>
</feature>
<evidence type="ECO:0000256" key="1">
    <source>
        <dbReference type="SAM" id="MobiDB-lite"/>
    </source>
</evidence>
<feature type="region of interest" description="Disordered" evidence="1">
    <location>
        <begin position="231"/>
        <end position="253"/>
    </location>
</feature>
<evidence type="ECO:0000313" key="2">
    <source>
        <dbReference type="EMBL" id="VEL36362.1"/>
    </source>
</evidence>
<feature type="compositionally biased region" description="Low complexity" evidence="1">
    <location>
        <begin position="239"/>
        <end position="253"/>
    </location>
</feature>
<keyword evidence="3" id="KW-1185">Reference proteome</keyword>
<gene>
    <name evidence="2" type="ORF">PXEA_LOCUS29802</name>
</gene>
<dbReference type="Proteomes" id="UP000784294">
    <property type="component" value="Unassembled WGS sequence"/>
</dbReference>
<dbReference type="AlphaFoldDB" id="A0A448XGU9"/>
<dbReference type="EMBL" id="CAAALY010252048">
    <property type="protein sequence ID" value="VEL36362.1"/>
    <property type="molecule type" value="Genomic_DNA"/>
</dbReference>
<name>A0A448XGU9_9PLAT</name>
<proteinExistence type="predicted"/>